<organism evidence="3 4">
    <name type="scientific">Heterodera schachtii</name>
    <name type="common">Sugarbeet cyst nematode worm</name>
    <name type="synonym">Tylenchus schachtii</name>
    <dbReference type="NCBI Taxonomy" id="97005"/>
    <lineage>
        <taxon>Eukaryota</taxon>
        <taxon>Metazoa</taxon>
        <taxon>Ecdysozoa</taxon>
        <taxon>Nematoda</taxon>
        <taxon>Chromadorea</taxon>
        <taxon>Rhabditida</taxon>
        <taxon>Tylenchina</taxon>
        <taxon>Tylenchomorpha</taxon>
        <taxon>Tylenchoidea</taxon>
        <taxon>Heteroderidae</taxon>
        <taxon>Heteroderinae</taxon>
        <taxon>Heterodera</taxon>
    </lineage>
</organism>
<name>A0ABD2JW83_HETSC</name>
<keyword evidence="2" id="KW-1133">Transmembrane helix</keyword>
<evidence type="ECO:0000256" key="1">
    <source>
        <dbReference type="SAM" id="MobiDB-lite"/>
    </source>
</evidence>
<gene>
    <name evidence="3" type="ORF">niasHS_006090</name>
</gene>
<evidence type="ECO:0000313" key="4">
    <source>
        <dbReference type="Proteomes" id="UP001620645"/>
    </source>
</evidence>
<evidence type="ECO:0000313" key="3">
    <source>
        <dbReference type="EMBL" id="KAL3094795.1"/>
    </source>
</evidence>
<comment type="caution">
    <text evidence="3">The sequence shown here is derived from an EMBL/GenBank/DDBJ whole genome shotgun (WGS) entry which is preliminary data.</text>
</comment>
<feature type="compositionally biased region" description="Polar residues" evidence="1">
    <location>
        <begin position="165"/>
        <end position="212"/>
    </location>
</feature>
<proteinExistence type="predicted"/>
<feature type="compositionally biased region" description="Polar residues" evidence="1">
    <location>
        <begin position="1"/>
        <end position="18"/>
    </location>
</feature>
<evidence type="ECO:0000256" key="2">
    <source>
        <dbReference type="SAM" id="Phobius"/>
    </source>
</evidence>
<keyword evidence="2" id="KW-0812">Transmembrane</keyword>
<sequence length="282" mass="30745">MSQTPSHRQPSVDEQNLEQAVETEPHNSTGTDMGERVDSGNVTEPQGNTGTDTGERIDKGNVTEPHTSTDTGERVDKGNVTEPHNSTGTVTGERVDKGNVTEPHNSTGTDTGERVERVEHFSMSALLESMNSNMVAVRTILEAMRKTLDAVLQHLMMQNWRPPMSINSSVPDNSPETVPDNSPETVPDNSPETVPDNSPETVPDNSSETVPDNSPEPVPDNSLVPVNASVLNHPPAPHNRGIISAAVAILFVVGFIHQVRRAMRTRRLSLLLNVVYLLLFWN</sequence>
<keyword evidence="4" id="KW-1185">Reference proteome</keyword>
<feature type="region of interest" description="Disordered" evidence="1">
    <location>
        <begin position="1"/>
        <end position="116"/>
    </location>
</feature>
<keyword evidence="2" id="KW-0472">Membrane</keyword>
<protein>
    <submittedName>
        <fullName evidence="3">Uncharacterized protein</fullName>
    </submittedName>
</protein>
<dbReference type="EMBL" id="JBICCN010000086">
    <property type="protein sequence ID" value="KAL3094795.1"/>
    <property type="molecule type" value="Genomic_DNA"/>
</dbReference>
<reference evidence="3 4" key="1">
    <citation type="submission" date="2024-10" db="EMBL/GenBank/DDBJ databases">
        <authorList>
            <person name="Kim D."/>
        </authorList>
    </citation>
    <scope>NUCLEOTIDE SEQUENCE [LARGE SCALE GENOMIC DNA]</scope>
    <source>
        <strain evidence="3">Taebaek</strain>
    </source>
</reference>
<feature type="region of interest" description="Disordered" evidence="1">
    <location>
        <begin position="163"/>
        <end position="230"/>
    </location>
</feature>
<feature type="compositionally biased region" description="Polar residues" evidence="1">
    <location>
        <begin position="40"/>
        <end position="52"/>
    </location>
</feature>
<dbReference type="Proteomes" id="UP001620645">
    <property type="component" value="Unassembled WGS sequence"/>
</dbReference>
<dbReference type="AlphaFoldDB" id="A0ABD2JW83"/>
<feature type="transmembrane region" description="Helical" evidence="2">
    <location>
        <begin position="241"/>
        <end position="259"/>
    </location>
</feature>
<accession>A0ABD2JW83</accession>